<feature type="region of interest" description="Disordered" evidence="1">
    <location>
        <begin position="303"/>
        <end position="334"/>
    </location>
</feature>
<protein>
    <submittedName>
        <fullName evidence="2">Uncharacterized protein</fullName>
    </submittedName>
</protein>
<dbReference type="VEuPathDB" id="FungiDB:JI435_139140"/>
<proteinExistence type="predicted"/>
<organism evidence="2 3">
    <name type="scientific">Phaeosphaeria nodorum (strain SN15 / ATCC MYA-4574 / FGSC 10173)</name>
    <name type="common">Glume blotch fungus</name>
    <name type="synonym">Parastagonospora nodorum</name>
    <dbReference type="NCBI Taxonomy" id="321614"/>
    <lineage>
        <taxon>Eukaryota</taxon>
        <taxon>Fungi</taxon>
        <taxon>Dikarya</taxon>
        <taxon>Ascomycota</taxon>
        <taxon>Pezizomycotina</taxon>
        <taxon>Dothideomycetes</taxon>
        <taxon>Pleosporomycetidae</taxon>
        <taxon>Pleosporales</taxon>
        <taxon>Pleosporineae</taxon>
        <taxon>Phaeosphaeriaceae</taxon>
        <taxon>Parastagonospora</taxon>
    </lineage>
</organism>
<gene>
    <name evidence="2" type="ORF">JI435_139140</name>
</gene>
<dbReference type="EMBL" id="CP069029">
    <property type="protein sequence ID" value="QRC97212.1"/>
    <property type="molecule type" value="Genomic_DNA"/>
</dbReference>
<name>A0A7U2I2Q4_PHANO</name>
<accession>A0A7U2I2Q4</accession>
<evidence type="ECO:0000256" key="1">
    <source>
        <dbReference type="SAM" id="MobiDB-lite"/>
    </source>
</evidence>
<sequence length="334" mass="37221">MSEMSQPLPKLIARERQIRSENVAYIREPFDNIETESILDLRKDYRNWPDLTGEKSDFSIVQYQKKPSCNRAANTWRSGIGITTNSEHVLEALQAGWVVRNYKFFEGERDARLEALHNKCSTDTVNFGAWTYSGVEGKEHVGATEHLLCALELDSDTRAKRASAPGKYFDGKSSERVLQLNASDRFIEGMLKTYADGDAWLVKYDTILFDITDDGYAIPRSGLGITTSRDFAKRVHSNPGWAMRVYKFTNKERAEKWHQIASHCISQPENFGSWESDPGGNAGSWIGTSSFLKDAADIAGAAPAAVGDAQRKPSNKAAGKLPFDPTTDETPQPT</sequence>
<reference evidence="3" key="1">
    <citation type="journal article" date="2021" name="BMC Genomics">
        <title>Chromosome-level genome assembly and manually-curated proteome of model necrotroph Parastagonospora nodorum Sn15 reveals a genome-wide trove of candidate effector homologs, and redundancy of virulence-related functions within an accessory chromosome.</title>
        <authorList>
            <person name="Bertazzoni S."/>
            <person name="Jones D.A.B."/>
            <person name="Phan H.T."/>
            <person name="Tan K.-C."/>
            <person name="Hane J.K."/>
        </authorList>
    </citation>
    <scope>NUCLEOTIDE SEQUENCE [LARGE SCALE GENOMIC DNA]</scope>
    <source>
        <strain evidence="3">SN15 / ATCC MYA-4574 / FGSC 10173)</strain>
    </source>
</reference>
<dbReference type="AlphaFoldDB" id="A0A7U2I2Q4"/>
<dbReference type="Proteomes" id="UP000663193">
    <property type="component" value="Chromosome 7"/>
</dbReference>
<keyword evidence="3" id="KW-1185">Reference proteome</keyword>
<evidence type="ECO:0000313" key="3">
    <source>
        <dbReference type="Proteomes" id="UP000663193"/>
    </source>
</evidence>
<evidence type="ECO:0000313" key="2">
    <source>
        <dbReference type="EMBL" id="QRC97212.1"/>
    </source>
</evidence>